<feature type="non-terminal residue" evidence="1">
    <location>
        <position position="109"/>
    </location>
</feature>
<reference evidence="1" key="1">
    <citation type="journal article" date="2014" name="PLoS ONE">
        <title>Transcriptome-Based Identification of ABC Transporters in the Western Tarnished Plant Bug Lygus hesperus.</title>
        <authorList>
            <person name="Hull J.J."/>
            <person name="Chaney K."/>
            <person name="Geib S.M."/>
            <person name="Fabrick J.A."/>
            <person name="Brent C.S."/>
            <person name="Walsh D."/>
            <person name="Lavine L.C."/>
        </authorList>
    </citation>
    <scope>NUCLEOTIDE SEQUENCE</scope>
</reference>
<organism evidence="1">
    <name type="scientific">Lygus hesperus</name>
    <name type="common">Western plant bug</name>
    <dbReference type="NCBI Taxonomy" id="30085"/>
    <lineage>
        <taxon>Eukaryota</taxon>
        <taxon>Metazoa</taxon>
        <taxon>Ecdysozoa</taxon>
        <taxon>Arthropoda</taxon>
        <taxon>Hexapoda</taxon>
        <taxon>Insecta</taxon>
        <taxon>Pterygota</taxon>
        <taxon>Neoptera</taxon>
        <taxon>Paraneoptera</taxon>
        <taxon>Hemiptera</taxon>
        <taxon>Heteroptera</taxon>
        <taxon>Panheteroptera</taxon>
        <taxon>Cimicomorpha</taxon>
        <taxon>Miridae</taxon>
        <taxon>Mirini</taxon>
        <taxon>Lygus</taxon>
    </lineage>
</organism>
<dbReference type="EMBL" id="GBHO01043693">
    <property type="protein sequence ID" value="JAF99910.1"/>
    <property type="molecule type" value="Transcribed_RNA"/>
</dbReference>
<accession>A0A0A9VXK1</accession>
<gene>
    <name evidence="1" type="primary">panD_1</name>
    <name evidence="1" type="ORF">CM83_102624</name>
</gene>
<reference evidence="1" key="2">
    <citation type="submission" date="2014-07" db="EMBL/GenBank/DDBJ databases">
        <authorList>
            <person name="Hull J."/>
        </authorList>
    </citation>
    <scope>NUCLEOTIDE SEQUENCE</scope>
</reference>
<name>A0A0A9VXK1_LYGHE</name>
<evidence type="ECO:0000313" key="1">
    <source>
        <dbReference type="EMBL" id="JAF99910.1"/>
    </source>
</evidence>
<proteinExistence type="predicted"/>
<sequence>MFLAMNNPNYAESKEEEANGYVPELFHVWNKNVEQGSKNVKAQENVLSSGYMFKMYDAKRENYMLAQLKPLLFTIRLLFKYPYVIDEKGKIGIEWFSIWTLYTIVGYVV</sequence>
<dbReference type="AlphaFoldDB" id="A0A0A9VXK1"/>
<protein>
    <submittedName>
        <fullName evidence="1">Aspartate 1-decarboxylase</fullName>
    </submittedName>
</protein>